<name>A0A2J7QP11_9NEOP</name>
<keyword evidence="3" id="KW-1185">Reference proteome</keyword>
<protein>
    <recommendedName>
        <fullName evidence="1">Death domain-containing protein</fullName>
    </recommendedName>
</protein>
<dbReference type="Pfam" id="PF00531">
    <property type="entry name" value="Death"/>
    <property type="match status" value="1"/>
</dbReference>
<dbReference type="OrthoDB" id="74764at2759"/>
<organism evidence="2 3">
    <name type="scientific">Cryptotermes secundus</name>
    <dbReference type="NCBI Taxonomy" id="105785"/>
    <lineage>
        <taxon>Eukaryota</taxon>
        <taxon>Metazoa</taxon>
        <taxon>Ecdysozoa</taxon>
        <taxon>Arthropoda</taxon>
        <taxon>Hexapoda</taxon>
        <taxon>Insecta</taxon>
        <taxon>Pterygota</taxon>
        <taxon>Neoptera</taxon>
        <taxon>Polyneoptera</taxon>
        <taxon>Dictyoptera</taxon>
        <taxon>Blattodea</taxon>
        <taxon>Blattoidea</taxon>
        <taxon>Termitoidae</taxon>
        <taxon>Kalotermitidae</taxon>
        <taxon>Cryptotermitinae</taxon>
        <taxon>Cryptotermes</taxon>
    </lineage>
</organism>
<comment type="caution">
    <text evidence="2">The sequence shown here is derived from an EMBL/GenBank/DDBJ whole genome shotgun (WGS) entry which is preliminary data.</text>
</comment>
<dbReference type="InterPro" id="IPR011029">
    <property type="entry name" value="DEATH-like_dom_sf"/>
</dbReference>
<dbReference type="AlphaFoldDB" id="A0A2J7QP11"/>
<evidence type="ECO:0000259" key="1">
    <source>
        <dbReference type="PROSITE" id="PS50017"/>
    </source>
</evidence>
<dbReference type="SUPFAM" id="SSF47986">
    <property type="entry name" value="DEATH domain"/>
    <property type="match status" value="1"/>
</dbReference>
<accession>A0A2J7QP11</accession>
<dbReference type="EMBL" id="NEVH01012098">
    <property type="protein sequence ID" value="PNF30319.1"/>
    <property type="molecule type" value="Genomic_DNA"/>
</dbReference>
<dbReference type="SMART" id="SM00005">
    <property type="entry name" value="DEATH"/>
    <property type="match status" value="1"/>
</dbReference>
<dbReference type="InterPro" id="IPR000488">
    <property type="entry name" value="Death_dom"/>
</dbReference>
<dbReference type="Gene3D" id="1.10.533.10">
    <property type="entry name" value="Death Domain, Fas"/>
    <property type="match status" value="1"/>
</dbReference>
<evidence type="ECO:0000313" key="2">
    <source>
        <dbReference type="EMBL" id="PNF30319.1"/>
    </source>
</evidence>
<gene>
    <name evidence="2" type="ORF">B7P43_G15020</name>
</gene>
<dbReference type="PANTHER" id="PTHR12449">
    <property type="entry name" value="DEATH DOMAIN-CONTAINING PROTEIN"/>
    <property type="match status" value="1"/>
</dbReference>
<dbReference type="PROSITE" id="PS50017">
    <property type="entry name" value="DEATH_DOMAIN"/>
    <property type="match status" value="1"/>
</dbReference>
<feature type="domain" description="Death" evidence="1">
    <location>
        <begin position="451"/>
        <end position="521"/>
    </location>
</feature>
<dbReference type="PANTHER" id="PTHR12449:SF18">
    <property type="entry name" value="DEATH DOMAIN-CONTAINING PROTEIN"/>
    <property type="match status" value="1"/>
</dbReference>
<proteinExistence type="predicted"/>
<sequence length="548" mass="61006">ASRVAPVLLVATHPDTSRVPRTSQGNYISSQAERLLKQLTDKFGAVFELHQQVLIVDAHLSSSPGIRAIKSYLADAKQKVLQGVKKWTGFLEGVVNWLPSIRRNSANFPVVPWFTFVDLVHTNVNPLAAEEHMKELMQQLQLMGEVVYIKFQYQDLVCLQPCWLCSNVIGHLLSLDFVANARVTGCYTVDDFQVAFSECEALDVLQVLEALQICTQCDNDGELEFEFPCYNFVETLDGLWDASDPRYHDPDSCYGGVKLKSPRDTFHLIHSIFPRIQVQLRRVVQSIGDPDSDLYQWFEGSKLCSGPIEGLITLEDDREAIEIKVRGPPTSELACFYFVEELLGLIDQVLLEMSPGLPIEKHILSAEQLRLHSDLVHCWPPDQLMECILQPSCLNAKLFNPLTGNYESVLDLVGFGASEVVKLVISGDELPVTTLSTVCRQQLCRLLDPPDSLGKDWCLLAVQLGLAEKVALLDVAGSSRSRTAMLLDEWAKVKASGIGMLIQKLKDLGRDDVAEILLRSAPLYRIVPTPVQQDPPTNVSCKSCSTLS</sequence>
<dbReference type="InterPro" id="IPR039788">
    <property type="entry name" value="NOL4/NOL4L"/>
</dbReference>
<evidence type="ECO:0000313" key="3">
    <source>
        <dbReference type="Proteomes" id="UP000235965"/>
    </source>
</evidence>
<dbReference type="Proteomes" id="UP000235965">
    <property type="component" value="Unassembled WGS sequence"/>
</dbReference>
<feature type="non-terminal residue" evidence="2">
    <location>
        <position position="1"/>
    </location>
</feature>
<reference evidence="2 3" key="1">
    <citation type="submission" date="2017-12" db="EMBL/GenBank/DDBJ databases">
        <title>Hemimetabolous genomes reveal molecular basis of termite eusociality.</title>
        <authorList>
            <person name="Harrison M.C."/>
            <person name="Jongepier E."/>
            <person name="Robertson H.M."/>
            <person name="Arning N."/>
            <person name="Bitard-Feildel T."/>
            <person name="Chao H."/>
            <person name="Childers C.P."/>
            <person name="Dinh H."/>
            <person name="Doddapaneni H."/>
            <person name="Dugan S."/>
            <person name="Gowin J."/>
            <person name="Greiner C."/>
            <person name="Han Y."/>
            <person name="Hu H."/>
            <person name="Hughes D.S.T."/>
            <person name="Huylmans A.-K."/>
            <person name="Kemena C."/>
            <person name="Kremer L.P.M."/>
            <person name="Lee S.L."/>
            <person name="Lopez-Ezquerra A."/>
            <person name="Mallet L."/>
            <person name="Monroy-Kuhn J.M."/>
            <person name="Moser A."/>
            <person name="Murali S.C."/>
            <person name="Muzny D.M."/>
            <person name="Otani S."/>
            <person name="Piulachs M.-D."/>
            <person name="Poelchau M."/>
            <person name="Qu J."/>
            <person name="Schaub F."/>
            <person name="Wada-Katsumata A."/>
            <person name="Worley K.C."/>
            <person name="Xie Q."/>
            <person name="Ylla G."/>
            <person name="Poulsen M."/>
            <person name="Gibbs R.A."/>
            <person name="Schal C."/>
            <person name="Richards S."/>
            <person name="Belles X."/>
            <person name="Korb J."/>
            <person name="Bornberg-Bauer E."/>
        </authorList>
    </citation>
    <scope>NUCLEOTIDE SEQUENCE [LARGE SCALE GENOMIC DNA]</scope>
    <source>
        <tissue evidence="2">Whole body</tissue>
    </source>
</reference>
<dbReference type="GO" id="GO:0007165">
    <property type="term" value="P:signal transduction"/>
    <property type="evidence" value="ECO:0007669"/>
    <property type="project" value="InterPro"/>
</dbReference>